<feature type="compositionally biased region" description="Polar residues" evidence="1">
    <location>
        <begin position="471"/>
        <end position="483"/>
    </location>
</feature>
<evidence type="ECO:0000256" key="1">
    <source>
        <dbReference type="SAM" id="MobiDB-lite"/>
    </source>
</evidence>
<evidence type="ECO:0000313" key="2">
    <source>
        <dbReference type="EMBL" id="KAJ8881411.1"/>
    </source>
</evidence>
<feature type="region of interest" description="Disordered" evidence="1">
    <location>
        <begin position="1"/>
        <end position="24"/>
    </location>
</feature>
<dbReference type="EMBL" id="JARBHB010000006">
    <property type="protein sequence ID" value="KAJ8881411.1"/>
    <property type="molecule type" value="Genomic_DNA"/>
</dbReference>
<keyword evidence="3" id="KW-1185">Reference proteome</keyword>
<accession>A0ABQ9HAX0</accession>
<dbReference type="Proteomes" id="UP001159363">
    <property type="component" value="Chromosome 5"/>
</dbReference>
<feature type="compositionally biased region" description="Polar residues" evidence="1">
    <location>
        <begin position="7"/>
        <end position="24"/>
    </location>
</feature>
<feature type="compositionally biased region" description="Basic and acidic residues" evidence="1">
    <location>
        <begin position="449"/>
        <end position="470"/>
    </location>
</feature>
<protein>
    <submittedName>
        <fullName evidence="2">Uncharacterized protein</fullName>
    </submittedName>
</protein>
<gene>
    <name evidence="2" type="ORF">PR048_017892</name>
</gene>
<comment type="caution">
    <text evidence="2">The sequence shown here is derived from an EMBL/GenBank/DDBJ whole genome shotgun (WGS) entry which is preliminary data.</text>
</comment>
<organism evidence="2 3">
    <name type="scientific">Dryococelus australis</name>
    <dbReference type="NCBI Taxonomy" id="614101"/>
    <lineage>
        <taxon>Eukaryota</taxon>
        <taxon>Metazoa</taxon>
        <taxon>Ecdysozoa</taxon>
        <taxon>Arthropoda</taxon>
        <taxon>Hexapoda</taxon>
        <taxon>Insecta</taxon>
        <taxon>Pterygota</taxon>
        <taxon>Neoptera</taxon>
        <taxon>Polyneoptera</taxon>
        <taxon>Phasmatodea</taxon>
        <taxon>Verophasmatodea</taxon>
        <taxon>Anareolatae</taxon>
        <taxon>Phasmatidae</taxon>
        <taxon>Eurycanthinae</taxon>
        <taxon>Dryococelus</taxon>
    </lineage>
</organism>
<evidence type="ECO:0000313" key="3">
    <source>
        <dbReference type="Proteomes" id="UP001159363"/>
    </source>
</evidence>
<feature type="region of interest" description="Disordered" evidence="1">
    <location>
        <begin position="370"/>
        <end position="484"/>
    </location>
</feature>
<name>A0ABQ9HAX0_9NEOP</name>
<reference evidence="2 3" key="1">
    <citation type="submission" date="2023-02" db="EMBL/GenBank/DDBJ databases">
        <title>LHISI_Scaffold_Assembly.</title>
        <authorList>
            <person name="Stuart O.P."/>
            <person name="Cleave R."/>
            <person name="Magrath M.J.L."/>
            <person name="Mikheyev A.S."/>
        </authorList>
    </citation>
    <scope>NUCLEOTIDE SEQUENCE [LARGE SCALE GENOMIC DNA]</scope>
    <source>
        <strain evidence="2">Daus_M_001</strain>
        <tissue evidence="2">Leg muscle</tissue>
    </source>
</reference>
<sequence length="619" mass="67626">MAPAPSSLFSPTSTMVEDGGQLSSSSKTIPLVGLVSSGRSVSVRATDDLWTCALPVVQPITGLVRPYQRNCDVISFVCAILAVRCSLSAGFIGYLLLPPPQGWRKQETYSPRFALIDLGGRPLACTHSELQCPLLSAVNSSATLTGHLLGPNQAWAHASLQVVLQQNAKDAASHVIGNDARKWVGEEDERWYERSKDVQQGSPFTCTPITPNRQSGKLEQPLTIRLLFPRVNRGRLVIGCSSFPLCLLGVIGVHVNQAQRDCLVQDRPKPMLNRKTGQDVCSMRARQTMRLVCGWYPRVTTDEGSPRSPDNAQAPLLILRPFYTYFQPPACLLTPRMKKAMRLMAMTVLHKADEYTTEVRIELRRMAKAGETVDRRENPPTSGIVRHDSHMRKSRGDPPGIGDGSPWWEANSLNTTPPRLHMRSTGTQANGPARKDVALGGGGEAGEAGDEREAGTRSGHDPGARDRYLRETTSPPLRYSISSPRDLHCHKQTPALPQCHVAATRAFTPLCIPATPSSLPTPQPLNIRPSDVISTTPNMRNGRRLSGFICLPPTKANRVQSPAGSLWILASGNRAGRCRWLVGFLEELPFLPPLHSGAAPFSPHTLVGSQDLVKRHSNN</sequence>
<proteinExistence type="predicted"/>